<dbReference type="Ensembl" id="ENSSPAT00000015841.1">
    <property type="protein sequence ID" value="ENSSPAP00000015590.1"/>
    <property type="gene ID" value="ENSSPAG00000011720.1"/>
</dbReference>
<organism evidence="2">
    <name type="scientific">Stegastes partitus</name>
    <name type="common">bicolor damselfish</name>
    <dbReference type="NCBI Taxonomy" id="144197"/>
    <lineage>
        <taxon>Eukaryota</taxon>
        <taxon>Metazoa</taxon>
        <taxon>Chordata</taxon>
        <taxon>Craniata</taxon>
        <taxon>Vertebrata</taxon>
        <taxon>Euteleostomi</taxon>
        <taxon>Actinopterygii</taxon>
        <taxon>Neopterygii</taxon>
        <taxon>Teleostei</taxon>
        <taxon>Neoteleostei</taxon>
        <taxon>Acanthomorphata</taxon>
        <taxon>Ovalentaria</taxon>
        <taxon>Pomacentridae</taxon>
        <taxon>Stegastes</taxon>
    </lineage>
</organism>
<keyword evidence="1" id="KW-1133">Transmembrane helix</keyword>
<name>A0A3B5A4G3_9TELE</name>
<dbReference type="InterPro" id="IPR012337">
    <property type="entry name" value="RNaseH-like_sf"/>
</dbReference>
<proteinExistence type="predicted"/>
<keyword evidence="1" id="KW-0472">Membrane</keyword>
<dbReference type="GeneTree" id="ENSGT00940000160436"/>
<keyword evidence="1" id="KW-0812">Transmembrane</keyword>
<accession>A0A3B5A4G3</accession>
<dbReference type="PANTHER" id="PTHR45913">
    <property type="entry name" value="EPM2A-INTERACTING PROTEIN 1"/>
    <property type="match status" value="1"/>
</dbReference>
<feature type="transmembrane region" description="Helical" evidence="1">
    <location>
        <begin position="464"/>
        <end position="484"/>
    </location>
</feature>
<protein>
    <submittedName>
        <fullName evidence="2">Uncharacterized protein</fullName>
    </submittedName>
</protein>
<dbReference type="SUPFAM" id="SSF53098">
    <property type="entry name" value="Ribonuclease H-like"/>
    <property type="match status" value="1"/>
</dbReference>
<sequence>MNISVKRYLGPHTTYRCDSWISDPRTSYRDQYSCEHIRDWENSYLACLHINVKEETSLQILSLVCSISFTTDPCQLPFLCCWGRVSMERRNRTFLIGVRKCKVEDEAEDETLKQSCYTTKKRRYDDTYLAFSFTCTTVSNEERLQCVVCLKSLKHHLETKHPEHKDKPVELPLLNAQFTSCKVAYRVAQCKMPHTMAEEIVLPCTMDMVSAMLDDSAASKLSAIPLSNNTIGRRVYDMSKDIEEQLNDKVHGSHFSLQMNKATDSNKDCLSITYVRFIDGDDMREELLFCKQNTGRATAEELFRIIDSYLKEAGLRWEDCVGICTDGAQAMAGKHGGLQALIKHVSPDVQWMHCMIHCKALASKQLSPELNNVMTTVIATVNYIKTLPVKAHIFSALCEAMGSDHTAVLFHSKSQWLSRRKVLSRVFELRDEIHIFLKEEGSFSMNRSHTLHAKHAHIHNTEHFIAAFNCLLLFLFACFIYFNVSSFFGRLNRIRISLCSITTCFAVEYDWIHDSATPPADFSTSQEDQFIDVTSDSTLRLQFQSKTLAEFWIGMEKDYPLLGRRALAILFPFIKTGFEEICSMKQAHTSH</sequence>
<evidence type="ECO:0000256" key="1">
    <source>
        <dbReference type="SAM" id="Phobius"/>
    </source>
</evidence>
<evidence type="ECO:0000313" key="2">
    <source>
        <dbReference type="Ensembl" id="ENSSPAP00000015590.1"/>
    </source>
</evidence>
<dbReference type="AlphaFoldDB" id="A0A3B5A4G3"/>
<dbReference type="PANTHER" id="PTHR45913:SF19">
    <property type="entry name" value="LOW QUALITY PROTEIN: ZINC FINGER BED DOMAIN-CONTAINING PROTEIN 5-LIKE"/>
    <property type="match status" value="1"/>
</dbReference>
<reference evidence="2" key="1">
    <citation type="submission" date="2023-09" db="UniProtKB">
        <authorList>
            <consortium name="Ensembl"/>
        </authorList>
    </citation>
    <scope>IDENTIFICATION</scope>
</reference>